<dbReference type="Proteomes" id="UP000554482">
    <property type="component" value="Unassembled WGS sequence"/>
</dbReference>
<dbReference type="EMBL" id="JABWDY010018655">
    <property type="protein sequence ID" value="KAF5194474.1"/>
    <property type="molecule type" value="Genomic_DNA"/>
</dbReference>
<dbReference type="EMBL" id="JABWDY010010238">
    <property type="protein sequence ID" value="KAF5200824.1"/>
    <property type="molecule type" value="Genomic_DNA"/>
</dbReference>
<name>A0A7J6WAM0_THATH</name>
<organism evidence="1 3">
    <name type="scientific">Thalictrum thalictroides</name>
    <name type="common">Rue-anemone</name>
    <name type="synonym">Anemone thalictroides</name>
    <dbReference type="NCBI Taxonomy" id="46969"/>
    <lineage>
        <taxon>Eukaryota</taxon>
        <taxon>Viridiplantae</taxon>
        <taxon>Streptophyta</taxon>
        <taxon>Embryophyta</taxon>
        <taxon>Tracheophyta</taxon>
        <taxon>Spermatophyta</taxon>
        <taxon>Magnoliopsida</taxon>
        <taxon>Ranunculales</taxon>
        <taxon>Ranunculaceae</taxon>
        <taxon>Thalictroideae</taxon>
        <taxon>Thalictrum</taxon>
    </lineage>
</organism>
<gene>
    <name evidence="2" type="ORF">FRX31_009589</name>
    <name evidence="1" type="ORF">FRX31_015940</name>
</gene>
<sequence>MQSCTHIATLRHLKETASSKRKGYMEGELQGDVDVIHAVLQILLRHFQVSANMNTVLARNSEIVAGVRIYHQ</sequence>
<evidence type="ECO:0000313" key="1">
    <source>
        <dbReference type="EMBL" id="KAF5194474.1"/>
    </source>
</evidence>
<protein>
    <submittedName>
        <fullName evidence="1">Uncharacterized protein</fullName>
    </submittedName>
</protein>
<dbReference type="AlphaFoldDB" id="A0A7J6WAM0"/>
<evidence type="ECO:0000313" key="3">
    <source>
        <dbReference type="Proteomes" id="UP000554482"/>
    </source>
</evidence>
<reference evidence="1 3" key="1">
    <citation type="submission" date="2020-06" db="EMBL/GenBank/DDBJ databases">
        <title>Transcriptomic and genomic resources for Thalictrum thalictroides and T. hernandezii: Facilitating candidate gene discovery in an emerging model plant lineage.</title>
        <authorList>
            <person name="Arias T."/>
            <person name="Riano-Pachon D.M."/>
            <person name="Di Stilio V.S."/>
        </authorList>
    </citation>
    <scope>NUCLEOTIDE SEQUENCE [LARGE SCALE GENOMIC DNA]</scope>
    <source>
        <strain evidence="3">cv. WT478/WT964</strain>
        <strain evidence="1">WT478/WT964</strain>
        <tissue evidence="1">Leaves</tissue>
    </source>
</reference>
<evidence type="ECO:0000313" key="2">
    <source>
        <dbReference type="EMBL" id="KAF5200824.1"/>
    </source>
</evidence>
<keyword evidence="3" id="KW-1185">Reference proteome</keyword>
<comment type="caution">
    <text evidence="1">The sequence shown here is derived from an EMBL/GenBank/DDBJ whole genome shotgun (WGS) entry which is preliminary data.</text>
</comment>
<proteinExistence type="predicted"/>
<accession>A0A7J6WAM0</accession>